<reference evidence="1 2" key="1">
    <citation type="journal article" date="2019" name="Nat. Ecol. Evol.">
        <title>Megaphylogeny resolves global patterns of mushroom evolution.</title>
        <authorList>
            <person name="Varga T."/>
            <person name="Krizsan K."/>
            <person name="Foldi C."/>
            <person name="Dima B."/>
            <person name="Sanchez-Garcia M."/>
            <person name="Sanchez-Ramirez S."/>
            <person name="Szollosi G.J."/>
            <person name="Szarkandi J.G."/>
            <person name="Papp V."/>
            <person name="Albert L."/>
            <person name="Andreopoulos W."/>
            <person name="Angelini C."/>
            <person name="Antonin V."/>
            <person name="Barry K.W."/>
            <person name="Bougher N.L."/>
            <person name="Buchanan P."/>
            <person name="Buyck B."/>
            <person name="Bense V."/>
            <person name="Catcheside P."/>
            <person name="Chovatia M."/>
            <person name="Cooper J."/>
            <person name="Damon W."/>
            <person name="Desjardin D."/>
            <person name="Finy P."/>
            <person name="Geml J."/>
            <person name="Haridas S."/>
            <person name="Hughes K."/>
            <person name="Justo A."/>
            <person name="Karasinski D."/>
            <person name="Kautmanova I."/>
            <person name="Kiss B."/>
            <person name="Kocsube S."/>
            <person name="Kotiranta H."/>
            <person name="LaButti K.M."/>
            <person name="Lechner B.E."/>
            <person name="Liimatainen K."/>
            <person name="Lipzen A."/>
            <person name="Lukacs Z."/>
            <person name="Mihaltcheva S."/>
            <person name="Morgado L.N."/>
            <person name="Niskanen T."/>
            <person name="Noordeloos M.E."/>
            <person name="Ohm R.A."/>
            <person name="Ortiz-Santana B."/>
            <person name="Ovrebo C."/>
            <person name="Racz N."/>
            <person name="Riley R."/>
            <person name="Savchenko A."/>
            <person name="Shiryaev A."/>
            <person name="Soop K."/>
            <person name="Spirin V."/>
            <person name="Szebenyi C."/>
            <person name="Tomsovsky M."/>
            <person name="Tulloss R.E."/>
            <person name="Uehling J."/>
            <person name="Grigoriev I.V."/>
            <person name="Vagvolgyi C."/>
            <person name="Papp T."/>
            <person name="Martin F.M."/>
            <person name="Miettinen O."/>
            <person name="Hibbett D.S."/>
            <person name="Nagy L.G."/>
        </authorList>
    </citation>
    <scope>NUCLEOTIDE SEQUENCE [LARGE SCALE GENOMIC DNA]</scope>
    <source>
        <strain evidence="1 2">CBS 309.79</strain>
    </source>
</reference>
<evidence type="ECO:0000313" key="1">
    <source>
        <dbReference type="EMBL" id="TFK96065.1"/>
    </source>
</evidence>
<keyword evidence="2" id="KW-1185">Reference proteome</keyword>
<organism evidence="1 2">
    <name type="scientific">Pterulicium gracile</name>
    <dbReference type="NCBI Taxonomy" id="1884261"/>
    <lineage>
        <taxon>Eukaryota</taxon>
        <taxon>Fungi</taxon>
        <taxon>Dikarya</taxon>
        <taxon>Basidiomycota</taxon>
        <taxon>Agaricomycotina</taxon>
        <taxon>Agaricomycetes</taxon>
        <taxon>Agaricomycetidae</taxon>
        <taxon>Agaricales</taxon>
        <taxon>Pleurotineae</taxon>
        <taxon>Pterulaceae</taxon>
        <taxon>Pterulicium</taxon>
    </lineage>
</organism>
<proteinExistence type="predicted"/>
<dbReference type="Proteomes" id="UP000305067">
    <property type="component" value="Unassembled WGS sequence"/>
</dbReference>
<protein>
    <submittedName>
        <fullName evidence="1">Uncharacterized protein</fullName>
    </submittedName>
</protein>
<dbReference type="EMBL" id="ML178867">
    <property type="protein sequence ID" value="TFK96065.1"/>
    <property type="molecule type" value="Genomic_DNA"/>
</dbReference>
<sequence>MRRTMPFRLSSSFEESAFASPRSGHSVSATVSLGAWLTSGLFWGSPGRGPTAVESDGLTEMLVEVREPSRETSSVSAEALASCTGMARSLLKETSVVAGYTQGAASAEGAEEGSRLGRNMFPSQSRFLRLDRPFCGWDSIR</sequence>
<gene>
    <name evidence="1" type="ORF">BDV98DRAFT_576729</name>
</gene>
<name>A0A5C3Q1U1_9AGAR</name>
<dbReference type="AlphaFoldDB" id="A0A5C3Q1U1"/>
<evidence type="ECO:0000313" key="2">
    <source>
        <dbReference type="Proteomes" id="UP000305067"/>
    </source>
</evidence>
<accession>A0A5C3Q1U1</accession>